<accession>Q2NKA5</accession>
<reference evidence="1 2" key="1">
    <citation type="journal article" date="2006" name="J. Bacteriol.">
        <title>Living with genome instability: the adaptation of phytoplasmas to diverse environments of their insect and plant hosts.</title>
        <authorList>
            <person name="Bai X."/>
            <person name="Zhang J."/>
            <person name="Ewing A."/>
            <person name="Miller S.A."/>
            <person name="Jancso Radek A."/>
            <person name="Shevchenko D.V."/>
            <person name="Tsukerman K."/>
            <person name="Walunas T."/>
            <person name="Lapidus A."/>
            <person name="Campbell J.W."/>
            <person name="Hogenhout S.A."/>
        </authorList>
    </citation>
    <scope>NUCLEOTIDE SEQUENCE [LARGE SCALE GENOMIC DNA]</scope>
    <source>
        <strain evidence="1 2">AYWB</strain>
    </source>
</reference>
<evidence type="ECO:0000313" key="1">
    <source>
        <dbReference type="EMBL" id="ABC65138.1"/>
    </source>
</evidence>
<evidence type="ECO:0000313" key="2">
    <source>
        <dbReference type="Proteomes" id="UP000001934"/>
    </source>
</evidence>
<dbReference type="Proteomes" id="UP000001934">
    <property type="component" value="Chromosome"/>
</dbReference>
<keyword evidence="2" id="KW-1185">Reference proteome</keyword>
<dbReference type="RefSeq" id="WP_011412305.1">
    <property type="nucleotide sequence ID" value="NC_007716.1"/>
</dbReference>
<gene>
    <name evidence="1" type="ordered locus">AYWB_021</name>
</gene>
<sequence>MPMVNFNFSNISEWNIKQIINGRNINIPHNLILLFKSYMTPKQAQNSNYFS</sequence>
<organism evidence="1 2">
    <name type="scientific">Aster yellows witches'-broom phytoplasma (strain AYWB)</name>
    <dbReference type="NCBI Taxonomy" id="322098"/>
    <lineage>
        <taxon>Bacteria</taxon>
        <taxon>Bacillati</taxon>
        <taxon>Mycoplasmatota</taxon>
        <taxon>Mollicutes</taxon>
        <taxon>Acholeplasmatales</taxon>
        <taxon>Acholeplasmataceae</taxon>
        <taxon>Candidatus Phytoplasma</taxon>
        <taxon>16SrI (Aster yellows group)</taxon>
    </lineage>
</organism>
<dbReference type="eggNOG" id="COG0210">
    <property type="taxonomic scope" value="Bacteria"/>
</dbReference>
<protein>
    <submittedName>
        <fullName evidence="1">Uncharacterized protein</fullName>
    </submittedName>
</protein>
<dbReference type="EMBL" id="CP000061">
    <property type="protein sequence ID" value="ABC65138.1"/>
    <property type="molecule type" value="Genomic_DNA"/>
</dbReference>
<dbReference type="HOGENOM" id="CLU_192696_0_0_14"/>
<proteinExistence type="predicted"/>
<dbReference type="PhylomeDB" id="Q2NKA5"/>
<dbReference type="AlphaFoldDB" id="Q2NKA5"/>
<dbReference type="KEGG" id="ayw:AYWB_021"/>
<name>Q2NKA5_AYWBP</name>